<dbReference type="Proteomes" id="UP000094444">
    <property type="component" value="Unassembled WGS sequence"/>
</dbReference>
<keyword evidence="2" id="KW-1185">Reference proteome</keyword>
<organism evidence="1 2">
    <name type="scientific">Diaporthe helianthi</name>
    <dbReference type="NCBI Taxonomy" id="158607"/>
    <lineage>
        <taxon>Eukaryota</taxon>
        <taxon>Fungi</taxon>
        <taxon>Dikarya</taxon>
        <taxon>Ascomycota</taxon>
        <taxon>Pezizomycotina</taxon>
        <taxon>Sordariomycetes</taxon>
        <taxon>Sordariomycetidae</taxon>
        <taxon>Diaporthales</taxon>
        <taxon>Diaporthaceae</taxon>
        <taxon>Diaporthe</taxon>
    </lineage>
</organism>
<dbReference type="OrthoDB" id="9976870at2759"/>
<dbReference type="AlphaFoldDB" id="A0A2P5HFD5"/>
<reference evidence="1" key="1">
    <citation type="submission" date="2017-09" db="EMBL/GenBank/DDBJ databases">
        <title>Polyketide synthases of a Diaporthe helianthi virulent isolate.</title>
        <authorList>
            <person name="Baroncelli R."/>
        </authorList>
    </citation>
    <scope>NUCLEOTIDE SEQUENCE [LARGE SCALE GENOMIC DNA]</scope>
    <source>
        <strain evidence="1">7/96</strain>
    </source>
</reference>
<name>A0A2P5HFD5_DIAHE</name>
<gene>
    <name evidence="1" type="ORF">DHEL01_v212648</name>
</gene>
<dbReference type="EMBL" id="MAVT02002860">
    <property type="protein sequence ID" value="POS68957.1"/>
    <property type="molecule type" value="Genomic_DNA"/>
</dbReference>
<evidence type="ECO:0000313" key="1">
    <source>
        <dbReference type="EMBL" id="POS68957.1"/>
    </source>
</evidence>
<accession>A0A2P5HFD5</accession>
<proteinExistence type="predicted"/>
<sequence>MSPSDAKIVEYGPSDPTVVVLNGAVSARLLRHPDRAFAFEVALDLERGAKFFVQKPPVHFHVQEEHIEATQGLVVLEIEGREVVLSPGPDGRFDIGANRHHRSYPLPLARQQQEGKGDTVVKFLLSGGSRDDDPAAALLHPIFFENWYKYQDDVVVNGARVDLIQVFCMFDAGGTYLSLPWWVPLGRTVSIVLGTVLGKWIGSGLLGYQPFYHKWTSDWELACQKMGASVFQRRFADRAKTT</sequence>
<comment type="caution">
    <text evidence="1">The sequence shown here is derived from an EMBL/GenBank/DDBJ whole genome shotgun (WGS) entry which is preliminary data.</text>
</comment>
<dbReference type="InParanoid" id="A0A2P5HFD5"/>
<dbReference type="STRING" id="158607.A0A2P5HFD5"/>
<protein>
    <submittedName>
        <fullName evidence="1">Uncharacterized protein</fullName>
    </submittedName>
</protein>
<evidence type="ECO:0000313" key="2">
    <source>
        <dbReference type="Proteomes" id="UP000094444"/>
    </source>
</evidence>